<dbReference type="InterPro" id="IPR036249">
    <property type="entry name" value="Thioredoxin-like_sf"/>
</dbReference>
<dbReference type="InterPro" id="IPR036282">
    <property type="entry name" value="Glutathione-S-Trfase_C_sf"/>
</dbReference>
<dbReference type="InterPro" id="IPR004045">
    <property type="entry name" value="Glutathione_S-Trfase_N"/>
</dbReference>
<comment type="similarity">
    <text evidence="4">Belongs to the GST superfamily. Sigma family.</text>
</comment>
<gene>
    <name evidence="8" type="primary">GST3</name>
</gene>
<dbReference type="SFLD" id="SFLDG00363">
    <property type="entry name" value="AMPS_(cytGST):_Alpha-__Mu-__Pi"/>
    <property type="match status" value="1"/>
</dbReference>
<dbReference type="SFLD" id="SFLDG01205">
    <property type="entry name" value="AMPS.1"/>
    <property type="match status" value="1"/>
</dbReference>
<reference evidence="8" key="2">
    <citation type="submission" date="2017-11" db="EMBL/GenBank/DDBJ databases">
        <authorList>
            <person name="Han C.G."/>
        </authorList>
    </citation>
    <scope>NUCLEOTIDE SEQUENCE</scope>
</reference>
<protein>
    <recommendedName>
        <fullName evidence="2">glutathione transferase</fullName>
        <ecNumber evidence="2">2.5.1.18</ecNumber>
    </recommendedName>
</protein>
<comment type="catalytic activity">
    <reaction evidence="5">
        <text>RX + glutathione = an S-substituted glutathione + a halide anion + H(+)</text>
        <dbReference type="Rhea" id="RHEA:16437"/>
        <dbReference type="ChEBI" id="CHEBI:15378"/>
        <dbReference type="ChEBI" id="CHEBI:16042"/>
        <dbReference type="ChEBI" id="CHEBI:17792"/>
        <dbReference type="ChEBI" id="CHEBI:57925"/>
        <dbReference type="ChEBI" id="CHEBI:90779"/>
        <dbReference type="EC" id="2.5.1.18"/>
    </reaction>
</comment>
<dbReference type="GO" id="GO:0004364">
    <property type="term" value="F:glutathione transferase activity"/>
    <property type="evidence" value="ECO:0007669"/>
    <property type="project" value="UniProtKB-EC"/>
</dbReference>
<feature type="domain" description="GST N-terminal" evidence="6">
    <location>
        <begin position="2"/>
        <end position="80"/>
    </location>
</feature>
<dbReference type="InterPro" id="IPR050213">
    <property type="entry name" value="GST_superfamily"/>
</dbReference>
<dbReference type="SUPFAM" id="SSF47616">
    <property type="entry name" value="GST C-terminal domain-like"/>
    <property type="match status" value="1"/>
</dbReference>
<dbReference type="InterPro" id="IPR010987">
    <property type="entry name" value="Glutathione-S-Trfase_C-like"/>
</dbReference>
<accession>A0A2U9K4C4</accession>
<dbReference type="GO" id="GO:0004602">
    <property type="term" value="F:glutathione peroxidase activity"/>
    <property type="evidence" value="ECO:0007669"/>
    <property type="project" value="UniProtKB-ARBA"/>
</dbReference>
<feature type="domain" description="GST C-terminal" evidence="7">
    <location>
        <begin position="82"/>
        <end position="206"/>
    </location>
</feature>
<dbReference type="CDD" id="cd03192">
    <property type="entry name" value="GST_C_Sigma_like"/>
    <property type="match status" value="1"/>
</dbReference>
<dbReference type="Gene3D" id="1.20.1050.10">
    <property type="match status" value="1"/>
</dbReference>
<dbReference type="Gene3D" id="3.40.30.10">
    <property type="entry name" value="Glutaredoxin"/>
    <property type="match status" value="1"/>
</dbReference>
<evidence type="ECO:0000313" key="8">
    <source>
        <dbReference type="EMBL" id="AWS20692.1"/>
    </source>
</evidence>
<dbReference type="AlphaFoldDB" id="A0A2U9K4C4"/>
<dbReference type="EC" id="2.5.1.18" evidence="2"/>
<dbReference type="EMBL" id="MG387112">
    <property type="protein sequence ID" value="AWS20692.1"/>
    <property type="molecule type" value="mRNA"/>
</dbReference>
<evidence type="ECO:0000256" key="5">
    <source>
        <dbReference type="ARBA" id="ARBA00047960"/>
    </source>
</evidence>
<dbReference type="InterPro" id="IPR004046">
    <property type="entry name" value="GST_C"/>
</dbReference>
<keyword evidence="3 8" id="KW-0808">Transferase</keyword>
<dbReference type="SFLD" id="SFLDS00019">
    <property type="entry name" value="Glutathione_Transferase_(cytos"/>
    <property type="match status" value="1"/>
</dbReference>
<evidence type="ECO:0000256" key="4">
    <source>
        <dbReference type="ARBA" id="ARBA00038317"/>
    </source>
</evidence>
<dbReference type="OrthoDB" id="414243at2759"/>
<dbReference type="InterPro" id="IPR040079">
    <property type="entry name" value="Glutathione_S-Trfase"/>
</dbReference>
<evidence type="ECO:0000256" key="3">
    <source>
        <dbReference type="ARBA" id="ARBA00022679"/>
    </source>
</evidence>
<evidence type="ECO:0000259" key="6">
    <source>
        <dbReference type="PROSITE" id="PS50404"/>
    </source>
</evidence>
<dbReference type="GO" id="GO:0006749">
    <property type="term" value="P:glutathione metabolic process"/>
    <property type="evidence" value="ECO:0007669"/>
    <property type="project" value="TreeGrafter"/>
</dbReference>
<dbReference type="FunFam" id="3.40.30.10:FF:000035">
    <property type="entry name" value="hematopoietic prostaglandin D synthase"/>
    <property type="match status" value="1"/>
</dbReference>
<reference evidence="8" key="1">
    <citation type="journal article" date="2017" name="Front. Physiol.">
        <title>The Potential Coordination of the Heat-Shock Proteins and Antioxidant Enzyme Genes of Aphidius gifuensis in Response to Thermal Stress.</title>
        <authorList>
            <person name="Kang Z.W."/>
            <person name="Liu F.H."/>
            <person name="Liu X."/>
            <person name="Yu W.B."/>
            <person name="Tan X.L."/>
            <person name="Zhang S.Z."/>
            <person name="Tian H.G."/>
            <person name="Liu T.X."/>
        </authorList>
    </citation>
    <scope>NUCLEOTIDE SEQUENCE</scope>
</reference>
<dbReference type="PANTHER" id="PTHR11571:SF224">
    <property type="entry name" value="HEMATOPOIETIC PROSTAGLANDIN D SYNTHASE"/>
    <property type="match status" value="1"/>
</dbReference>
<dbReference type="PROSITE" id="PS50404">
    <property type="entry name" value="GST_NTER"/>
    <property type="match status" value="1"/>
</dbReference>
<dbReference type="CDD" id="cd03039">
    <property type="entry name" value="GST_N_Sigma_like"/>
    <property type="match status" value="1"/>
</dbReference>
<name>A0A2U9K4C4_APHGI</name>
<dbReference type="FunFam" id="1.20.1050.10:FF:000030">
    <property type="entry name" value="Glutathione S-transferase S1"/>
    <property type="match status" value="1"/>
</dbReference>
<dbReference type="PANTHER" id="PTHR11571">
    <property type="entry name" value="GLUTATHIONE S-TRANSFERASE"/>
    <property type="match status" value="1"/>
</dbReference>
<evidence type="ECO:0000256" key="2">
    <source>
        <dbReference type="ARBA" id="ARBA00012452"/>
    </source>
</evidence>
<proteinExistence type="evidence at transcript level"/>
<evidence type="ECO:0000259" key="7">
    <source>
        <dbReference type="PROSITE" id="PS50405"/>
    </source>
</evidence>
<dbReference type="PROSITE" id="PS50405">
    <property type="entry name" value="GST_CTER"/>
    <property type="match status" value="1"/>
</dbReference>
<dbReference type="Pfam" id="PF02798">
    <property type="entry name" value="GST_N"/>
    <property type="match status" value="1"/>
</dbReference>
<evidence type="ECO:0000256" key="1">
    <source>
        <dbReference type="ARBA" id="ARBA00011738"/>
    </source>
</evidence>
<dbReference type="SUPFAM" id="SSF52833">
    <property type="entry name" value="Thioredoxin-like"/>
    <property type="match status" value="1"/>
</dbReference>
<sequence length="206" mass="23727">MPSYKVTYFPVKALAEPIRMILSYAGQEFEDDRFDREDWPTKIKPTMPFGQVPVLEVDGKRINQSTAICRYLAKQYGLVGKDDWENLEIDSTVDTIHDMRSKIAGFFYEDDTNAEAKAKKKEVALKETVPFYLERLDAQVKKNNGYFVGGKLTWADFVFVGIIDYLNAMAGYNIIDKYDNLKSLNEKVLALPKIKEWVAKRPVTEF</sequence>
<dbReference type="Pfam" id="PF14497">
    <property type="entry name" value="GST_C_3"/>
    <property type="match status" value="1"/>
</dbReference>
<comment type="subunit">
    <text evidence="1">Homodimer.</text>
</comment>
<organism evidence="8">
    <name type="scientific">Aphidius gifuensis</name>
    <name type="common">Parasitoid wasp</name>
    <dbReference type="NCBI Taxonomy" id="684658"/>
    <lineage>
        <taxon>Eukaryota</taxon>
        <taxon>Metazoa</taxon>
        <taxon>Ecdysozoa</taxon>
        <taxon>Arthropoda</taxon>
        <taxon>Hexapoda</taxon>
        <taxon>Insecta</taxon>
        <taxon>Pterygota</taxon>
        <taxon>Neoptera</taxon>
        <taxon>Endopterygota</taxon>
        <taxon>Hymenoptera</taxon>
        <taxon>Apocrita</taxon>
        <taxon>Ichneumonoidea</taxon>
        <taxon>Braconidae</taxon>
        <taxon>Aphidiinae</taxon>
        <taxon>Aphidius</taxon>
    </lineage>
</organism>